<accession>A0A562SNS1</accession>
<dbReference type="InterPro" id="IPR001240">
    <property type="entry name" value="PRAI_dom"/>
</dbReference>
<dbReference type="PANTHER" id="PTHR42894:SF1">
    <property type="entry name" value="N-(5'-PHOSPHORIBOSYL)ANTHRANILATE ISOMERASE"/>
    <property type="match status" value="1"/>
</dbReference>
<evidence type="ECO:0000313" key="12">
    <source>
        <dbReference type="Proteomes" id="UP000320593"/>
    </source>
</evidence>
<keyword evidence="6 9" id="KW-0822">Tryptophan biosynthesis</keyword>
<evidence type="ECO:0000256" key="6">
    <source>
        <dbReference type="ARBA" id="ARBA00022822"/>
    </source>
</evidence>
<dbReference type="InterPro" id="IPR013785">
    <property type="entry name" value="Aldolase_TIM"/>
</dbReference>
<evidence type="ECO:0000259" key="10">
    <source>
        <dbReference type="Pfam" id="PF00697"/>
    </source>
</evidence>
<comment type="caution">
    <text evidence="11">The sequence shown here is derived from an EMBL/GenBank/DDBJ whole genome shotgun (WGS) entry which is preliminary data.</text>
</comment>
<proteinExistence type="inferred from homology"/>
<dbReference type="Gene3D" id="3.20.20.70">
    <property type="entry name" value="Aldolase class I"/>
    <property type="match status" value="1"/>
</dbReference>
<organism evidence="11 12">
    <name type="scientific">Roseibium hamelinense</name>
    <dbReference type="NCBI Taxonomy" id="150831"/>
    <lineage>
        <taxon>Bacteria</taxon>
        <taxon>Pseudomonadati</taxon>
        <taxon>Pseudomonadota</taxon>
        <taxon>Alphaproteobacteria</taxon>
        <taxon>Hyphomicrobiales</taxon>
        <taxon>Stappiaceae</taxon>
        <taxon>Roseibium</taxon>
    </lineage>
</organism>
<evidence type="ECO:0000256" key="7">
    <source>
        <dbReference type="ARBA" id="ARBA00023141"/>
    </source>
</evidence>
<keyword evidence="8 9" id="KW-0413">Isomerase</keyword>
<gene>
    <name evidence="9" type="primary">trpF</name>
    <name evidence="11" type="ORF">JM93_03353</name>
</gene>
<dbReference type="GO" id="GO:0004640">
    <property type="term" value="F:phosphoribosylanthranilate isomerase activity"/>
    <property type="evidence" value="ECO:0007669"/>
    <property type="project" value="UniProtKB-UniRule"/>
</dbReference>
<dbReference type="CDD" id="cd00405">
    <property type="entry name" value="PRAI"/>
    <property type="match status" value="1"/>
</dbReference>
<dbReference type="UniPathway" id="UPA00035">
    <property type="reaction ID" value="UER00042"/>
</dbReference>
<dbReference type="Proteomes" id="UP000320593">
    <property type="component" value="Unassembled WGS sequence"/>
</dbReference>
<keyword evidence="5 9" id="KW-0028">Amino-acid biosynthesis</keyword>
<evidence type="ECO:0000256" key="3">
    <source>
        <dbReference type="ARBA" id="ARBA00012572"/>
    </source>
</evidence>
<comment type="similarity">
    <text evidence="9">Belongs to the TrpF family.</text>
</comment>
<dbReference type="SUPFAM" id="SSF51366">
    <property type="entry name" value="Ribulose-phoshate binding barrel"/>
    <property type="match status" value="1"/>
</dbReference>
<evidence type="ECO:0000256" key="5">
    <source>
        <dbReference type="ARBA" id="ARBA00022605"/>
    </source>
</evidence>
<evidence type="ECO:0000256" key="4">
    <source>
        <dbReference type="ARBA" id="ARBA00022272"/>
    </source>
</evidence>
<keyword evidence="12" id="KW-1185">Reference proteome</keyword>
<dbReference type="PANTHER" id="PTHR42894">
    <property type="entry name" value="N-(5'-PHOSPHORIBOSYL)ANTHRANILATE ISOMERASE"/>
    <property type="match status" value="1"/>
</dbReference>
<dbReference type="HAMAP" id="MF_00135">
    <property type="entry name" value="PRAI"/>
    <property type="match status" value="1"/>
</dbReference>
<evidence type="ECO:0000313" key="11">
    <source>
        <dbReference type="EMBL" id="TWI82838.1"/>
    </source>
</evidence>
<comment type="catalytic activity">
    <reaction evidence="1 9">
        <text>N-(5-phospho-beta-D-ribosyl)anthranilate = 1-(2-carboxyphenylamino)-1-deoxy-D-ribulose 5-phosphate</text>
        <dbReference type="Rhea" id="RHEA:21540"/>
        <dbReference type="ChEBI" id="CHEBI:18277"/>
        <dbReference type="ChEBI" id="CHEBI:58613"/>
        <dbReference type="EC" id="5.3.1.24"/>
    </reaction>
</comment>
<dbReference type="GO" id="GO:0000162">
    <property type="term" value="P:L-tryptophan biosynthetic process"/>
    <property type="evidence" value="ECO:0007669"/>
    <property type="project" value="UniProtKB-UniRule"/>
</dbReference>
<dbReference type="EC" id="5.3.1.24" evidence="3 9"/>
<dbReference type="EMBL" id="VLLF01000008">
    <property type="protein sequence ID" value="TWI82838.1"/>
    <property type="molecule type" value="Genomic_DNA"/>
</dbReference>
<feature type="domain" description="N-(5'phosphoribosyl) anthranilate isomerase (PRAI)" evidence="10">
    <location>
        <begin position="3"/>
        <end position="193"/>
    </location>
</feature>
<dbReference type="Pfam" id="PF00697">
    <property type="entry name" value="PRAI"/>
    <property type="match status" value="1"/>
</dbReference>
<evidence type="ECO:0000256" key="9">
    <source>
        <dbReference type="HAMAP-Rule" id="MF_00135"/>
    </source>
</evidence>
<evidence type="ECO:0000256" key="1">
    <source>
        <dbReference type="ARBA" id="ARBA00001164"/>
    </source>
</evidence>
<sequence length="203" mass="21650">MRTALDEGVDMVGLVFFPKSPRHVSLSAAAHLADMARGKAEIVALTVNMDLDGLSRIKELVRPDWFQLHGSEPVEAIAAIKVMHQVKIMKALAISELADLEQAHMYGAVADRILFDAKPPSGSELPGGNGVSFDWTLLKDLDLAKPFMLSGGLTTENVSEAIEQSGAAAIDVSSGVEREKGVKDSDLIRRFVAAARGVTVAGE</sequence>
<name>A0A562SNS1_9HYPH</name>
<comment type="pathway">
    <text evidence="2 9">Amino-acid biosynthesis; L-tryptophan biosynthesis; L-tryptophan from chorismate: step 3/5.</text>
</comment>
<dbReference type="InterPro" id="IPR011060">
    <property type="entry name" value="RibuloseP-bd_barrel"/>
</dbReference>
<reference evidence="11 12" key="1">
    <citation type="submission" date="2019-07" db="EMBL/GenBank/DDBJ databases">
        <title>Genomic Encyclopedia of Archaeal and Bacterial Type Strains, Phase II (KMG-II): from individual species to whole genera.</title>
        <authorList>
            <person name="Goeker M."/>
        </authorList>
    </citation>
    <scope>NUCLEOTIDE SEQUENCE [LARGE SCALE GENOMIC DNA]</scope>
    <source>
        <strain evidence="11 12">ATCC BAA-252</strain>
    </source>
</reference>
<dbReference type="NCBIfam" id="NF002295">
    <property type="entry name" value="PRK01222.1-1"/>
    <property type="match status" value="1"/>
</dbReference>
<evidence type="ECO:0000256" key="8">
    <source>
        <dbReference type="ARBA" id="ARBA00023235"/>
    </source>
</evidence>
<dbReference type="InterPro" id="IPR044643">
    <property type="entry name" value="TrpF_fam"/>
</dbReference>
<evidence type="ECO:0000256" key="2">
    <source>
        <dbReference type="ARBA" id="ARBA00004664"/>
    </source>
</evidence>
<protein>
    <recommendedName>
        <fullName evidence="4 9">N-(5'-phosphoribosyl)anthranilate isomerase</fullName>
        <shortName evidence="9">PRAI</shortName>
        <ecNumber evidence="3 9">5.3.1.24</ecNumber>
    </recommendedName>
</protein>
<keyword evidence="7 9" id="KW-0057">Aromatic amino acid biosynthesis</keyword>
<dbReference type="AlphaFoldDB" id="A0A562SNS1"/>